<proteinExistence type="predicted"/>
<feature type="region of interest" description="Disordered" evidence="1">
    <location>
        <begin position="8"/>
        <end position="38"/>
    </location>
</feature>
<name>A0A199UHJ6_ANACO</name>
<dbReference type="EMBL" id="LSRQ01008154">
    <property type="protein sequence ID" value="OAY64209.1"/>
    <property type="molecule type" value="Genomic_DNA"/>
</dbReference>
<dbReference type="InterPro" id="IPR045036">
    <property type="entry name" value="Spartin-like"/>
</dbReference>
<gene>
    <name evidence="3" type="ORF">ACMD2_20539</name>
</gene>
<dbReference type="GO" id="GO:0005886">
    <property type="term" value="C:plasma membrane"/>
    <property type="evidence" value="ECO:0007669"/>
    <property type="project" value="TreeGrafter"/>
</dbReference>
<dbReference type="AlphaFoldDB" id="A0A199UHJ6"/>
<evidence type="ECO:0000259" key="2">
    <source>
        <dbReference type="Pfam" id="PF06911"/>
    </source>
</evidence>
<dbReference type="Pfam" id="PF06911">
    <property type="entry name" value="Senescence"/>
    <property type="match status" value="1"/>
</dbReference>
<dbReference type="STRING" id="4615.A0A199UHJ6"/>
<accession>A0A199UHJ6</accession>
<evidence type="ECO:0000313" key="4">
    <source>
        <dbReference type="Proteomes" id="UP000092600"/>
    </source>
</evidence>
<protein>
    <recommendedName>
        <fullName evidence="2">Senescence domain-containing protein</fullName>
    </recommendedName>
</protein>
<evidence type="ECO:0000256" key="1">
    <source>
        <dbReference type="SAM" id="MobiDB-lite"/>
    </source>
</evidence>
<evidence type="ECO:0000313" key="3">
    <source>
        <dbReference type="EMBL" id="OAY64209.1"/>
    </source>
</evidence>
<dbReference type="PANTHER" id="PTHR21068">
    <property type="entry name" value="SPARTIN"/>
    <property type="match status" value="1"/>
</dbReference>
<reference evidence="3 4" key="1">
    <citation type="journal article" date="2016" name="DNA Res.">
        <title>The draft genome of MD-2 pineapple using hybrid error correction of long reads.</title>
        <authorList>
            <person name="Redwan R.M."/>
            <person name="Saidin A."/>
            <person name="Kumar S.V."/>
        </authorList>
    </citation>
    <scope>NUCLEOTIDE SEQUENCE [LARGE SCALE GENOMIC DNA]</scope>
    <source>
        <strain evidence="4">cv. MD2</strain>
        <tissue evidence="3">Leaf</tissue>
    </source>
</reference>
<dbReference type="PANTHER" id="PTHR21068:SF33">
    <property type="entry name" value="OS03G0241900 PROTEIN"/>
    <property type="match status" value="1"/>
</dbReference>
<comment type="caution">
    <text evidence="3">The sequence shown here is derived from an EMBL/GenBank/DDBJ whole genome shotgun (WGS) entry which is preliminary data.</text>
</comment>
<dbReference type="InterPro" id="IPR009686">
    <property type="entry name" value="Senescence/spartin_C"/>
</dbReference>
<sequence>MLCIYGSVSRPAAQRRQQRREAALPSSRRIHPDLHSPSFRPLPLPQLLYPPSATPPPRLRPIPIPIPIPPLLLLYTPPSTCASCSRTSFLKQTLTPKSLPSRPRGGDPPPHPGAILHLIDPHRSVELASGDFSLVRLRQGPNVVAVLARVSGSLAGGGDDLVQWPLARDEAAVKLDHSHYFFSLHVPRSRLPPDPDADRDPDDASDLGVVNYGLTFASKGQEALLQELDRILEIYSSFSVQKVGPAATGAQPEVLDGSVAREVTPAEVMDGPKKEMMEKRSAAYWTTLAPNVEDYSGSVSRLIAKGSGQLIKGILWCGDVTTDRLKWGEDFLKRKVGPSSQPADVSRDAMKRMRRVRRVTKMSDNVANGILNGVVKVSGFFAGSVVNSKAGKKFFSLLPGEIVLASLDGFGPNFLPEVQIMKFGAGIVISEPRSSCQGKICDAVEVAGKNVLQTSSVVTTGIVSHRYGEQAGEVTHEGLGAAGHAIGTAWAVFKIRKAFNPKNAVKPTSLVKSAAKAAAGELKTKQGKK</sequence>
<feature type="domain" description="Senescence" evidence="2">
    <location>
        <begin position="302"/>
        <end position="516"/>
    </location>
</feature>
<dbReference type="Proteomes" id="UP000092600">
    <property type="component" value="Unassembled WGS sequence"/>
</dbReference>
<organism evidence="3 4">
    <name type="scientific">Ananas comosus</name>
    <name type="common">Pineapple</name>
    <name type="synonym">Ananas ananas</name>
    <dbReference type="NCBI Taxonomy" id="4615"/>
    <lineage>
        <taxon>Eukaryota</taxon>
        <taxon>Viridiplantae</taxon>
        <taxon>Streptophyta</taxon>
        <taxon>Embryophyta</taxon>
        <taxon>Tracheophyta</taxon>
        <taxon>Spermatophyta</taxon>
        <taxon>Magnoliopsida</taxon>
        <taxon>Liliopsida</taxon>
        <taxon>Poales</taxon>
        <taxon>Bromeliaceae</taxon>
        <taxon>Bromelioideae</taxon>
        <taxon>Ananas</taxon>
    </lineage>
</organism>